<dbReference type="InterPro" id="IPR002401">
    <property type="entry name" value="Cyt_P450_E_grp-I"/>
</dbReference>
<dbReference type="PRINTS" id="PR00385">
    <property type="entry name" value="P450"/>
</dbReference>
<keyword evidence="10 13" id="KW-0408">Iron</keyword>
<comment type="caution">
    <text evidence="16">The sequence shown here is derived from an EMBL/GenBank/DDBJ whole genome shotgun (WGS) entry which is preliminary data.</text>
</comment>
<feature type="transmembrane region" description="Helical" evidence="15">
    <location>
        <begin position="32"/>
        <end position="53"/>
    </location>
</feature>
<dbReference type="Pfam" id="PF00067">
    <property type="entry name" value="p450"/>
    <property type="match status" value="1"/>
</dbReference>
<keyword evidence="9 14" id="KW-0560">Oxidoreductase</keyword>
<keyword evidence="8" id="KW-0492">Microsome</keyword>
<organism evidence="16 17">
    <name type="scientific">Cloeon dipterum</name>
    <dbReference type="NCBI Taxonomy" id="197152"/>
    <lineage>
        <taxon>Eukaryota</taxon>
        <taxon>Metazoa</taxon>
        <taxon>Ecdysozoa</taxon>
        <taxon>Arthropoda</taxon>
        <taxon>Hexapoda</taxon>
        <taxon>Insecta</taxon>
        <taxon>Pterygota</taxon>
        <taxon>Palaeoptera</taxon>
        <taxon>Ephemeroptera</taxon>
        <taxon>Pisciforma</taxon>
        <taxon>Baetidae</taxon>
        <taxon>Cloeon</taxon>
    </lineage>
</organism>
<evidence type="ECO:0000256" key="11">
    <source>
        <dbReference type="ARBA" id="ARBA00023033"/>
    </source>
</evidence>
<evidence type="ECO:0000256" key="6">
    <source>
        <dbReference type="ARBA" id="ARBA00022723"/>
    </source>
</evidence>
<dbReference type="PRINTS" id="PR00463">
    <property type="entry name" value="EP450I"/>
</dbReference>
<dbReference type="CDD" id="cd11056">
    <property type="entry name" value="CYP6-like"/>
    <property type="match status" value="1"/>
</dbReference>
<dbReference type="InterPro" id="IPR017972">
    <property type="entry name" value="Cyt_P450_CS"/>
</dbReference>
<evidence type="ECO:0000256" key="2">
    <source>
        <dbReference type="ARBA" id="ARBA00004174"/>
    </source>
</evidence>
<evidence type="ECO:0000256" key="3">
    <source>
        <dbReference type="ARBA" id="ARBA00004406"/>
    </source>
</evidence>
<keyword evidence="5 13" id="KW-0349">Heme</keyword>
<evidence type="ECO:0000313" key="16">
    <source>
        <dbReference type="EMBL" id="CAB3360201.1"/>
    </source>
</evidence>
<dbReference type="InterPro" id="IPR001128">
    <property type="entry name" value="Cyt_P450"/>
</dbReference>
<dbReference type="EMBL" id="CADEPI010000003">
    <property type="protein sequence ID" value="CAB3360201.1"/>
    <property type="molecule type" value="Genomic_DNA"/>
</dbReference>
<evidence type="ECO:0000256" key="15">
    <source>
        <dbReference type="SAM" id="Phobius"/>
    </source>
</evidence>
<protein>
    <recommendedName>
        <fullName evidence="18">Cytochrome P450</fullName>
    </recommendedName>
</protein>
<evidence type="ECO:0000256" key="8">
    <source>
        <dbReference type="ARBA" id="ARBA00022848"/>
    </source>
</evidence>
<evidence type="ECO:0000256" key="1">
    <source>
        <dbReference type="ARBA" id="ARBA00001971"/>
    </source>
</evidence>
<comment type="subcellular location">
    <subcellularLocation>
        <location evidence="3">Endoplasmic reticulum membrane</location>
        <topology evidence="3">Peripheral membrane protein</topology>
    </subcellularLocation>
    <subcellularLocation>
        <location evidence="2">Microsome membrane</location>
        <topology evidence="2">Peripheral membrane protein</topology>
    </subcellularLocation>
</comment>
<dbReference type="OrthoDB" id="2789670at2759"/>
<keyword evidence="11 14" id="KW-0503">Monooxygenase</keyword>
<feature type="binding site" description="axial binding residue" evidence="13">
    <location>
        <position position="478"/>
    </location>
    <ligand>
        <name>heme</name>
        <dbReference type="ChEBI" id="CHEBI:30413"/>
    </ligand>
    <ligandPart>
        <name>Fe</name>
        <dbReference type="ChEBI" id="CHEBI:18248"/>
    </ligandPart>
</feature>
<keyword evidence="17" id="KW-1185">Reference proteome</keyword>
<dbReference type="SUPFAM" id="SSF48264">
    <property type="entry name" value="Cytochrome P450"/>
    <property type="match status" value="1"/>
</dbReference>
<evidence type="ECO:0000256" key="12">
    <source>
        <dbReference type="ARBA" id="ARBA00023136"/>
    </source>
</evidence>
<evidence type="ECO:0000256" key="4">
    <source>
        <dbReference type="ARBA" id="ARBA00010617"/>
    </source>
</evidence>
<dbReference type="Gene3D" id="1.10.630.10">
    <property type="entry name" value="Cytochrome P450"/>
    <property type="match status" value="1"/>
</dbReference>
<comment type="similarity">
    <text evidence="4 14">Belongs to the cytochrome P450 family.</text>
</comment>
<gene>
    <name evidence="16" type="ORF">CLODIP_2_CD08867</name>
</gene>
<dbReference type="Proteomes" id="UP000494165">
    <property type="component" value="Unassembled WGS sequence"/>
</dbReference>
<dbReference type="AlphaFoldDB" id="A0A8S1BX31"/>
<reference evidence="16 17" key="1">
    <citation type="submission" date="2020-04" db="EMBL/GenBank/DDBJ databases">
        <authorList>
            <person name="Alioto T."/>
            <person name="Alioto T."/>
            <person name="Gomez Garrido J."/>
        </authorList>
    </citation>
    <scope>NUCLEOTIDE SEQUENCE [LARGE SCALE GENOMIC DNA]</scope>
</reference>
<keyword evidence="6 13" id="KW-0479">Metal-binding</keyword>
<evidence type="ECO:0000256" key="14">
    <source>
        <dbReference type="RuleBase" id="RU000461"/>
    </source>
</evidence>
<sequence length="538" mass="61645">MLDISIPYASLTKFSFKLSAFQLQYRIFKMSLILTIISAAFVAFVLGLLYLLLGVSVSQKYWEKEKVYTLKNKTPILGHFGPFVLRKKSFPQLIYDLYQDIKQEGVNFGGMYQFQRRGLVVNNPELISEITIKQFENFMNRRPFVDQKTDRLLGRSLLGLQGDEWRDMRHHLSPAFTGSKLRGMLSLIESTCDKFNNFLAKRAELVDEPLDIYNSFRRLAADLIATTAFGAPSDSISDPESEFYKNGIKIMDFSGKRAPIIIGYLLSPPLMKFLGIPFIPQSLTDFFSKKISDTIRFREENNKSRADMIQLLLDARSDQKKDIPNMDIASQAFTFFLGGFDTMATAFSFTTHCLALHPDVQVKVREEVREVMAKHDNRIDYEAAKELKYMDMVISEVLRLHPVAPMSDRICGSNVSFPEFDLTIEKDTSIAIPIYGLHTDPDYFPEPFKFDPERFTEENKKNIKPFTYLPFGEGPRNCIGKRFALLELKIGLSKILNEHQLEVCEKTNVTNPMVYTTASTLVQPEGGFWLKVKPLNEE</sequence>
<evidence type="ECO:0000256" key="5">
    <source>
        <dbReference type="ARBA" id="ARBA00022617"/>
    </source>
</evidence>
<evidence type="ECO:0000256" key="7">
    <source>
        <dbReference type="ARBA" id="ARBA00022824"/>
    </source>
</evidence>
<dbReference type="GO" id="GO:0004497">
    <property type="term" value="F:monooxygenase activity"/>
    <property type="evidence" value="ECO:0007669"/>
    <property type="project" value="UniProtKB-KW"/>
</dbReference>
<comment type="cofactor">
    <cofactor evidence="1 13">
        <name>heme</name>
        <dbReference type="ChEBI" id="CHEBI:30413"/>
    </cofactor>
</comment>
<dbReference type="GO" id="GO:0005789">
    <property type="term" value="C:endoplasmic reticulum membrane"/>
    <property type="evidence" value="ECO:0007669"/>
    <property type="project" value="UniProtKB-SubCell"/>
</dbReference>
<accession>A0A8S1BX31</accession>
<dbReference type="PROSITE" id="PS00086">
    <property type="entry name" value="CYTOCHROME_P450"/>
    <property type="match status" value="1"/>
</dbReference>
<evidence type="ECO:0000256" key="10">
    <source>
        <dbReference type="ARBA" id="ARBA00023004"/>
    </source>
</evidence>
<dbReference type="FunFam" id="1.10.630.10:FF:000042">
    <property type="entry name" value="Cytochrome P450"/>
    <property type="match status" value="1"/>
</dbReference>
<keyword evidence="12 15" id="KW-0472">Membrane</keyword>
<evidence type="ECO:0008006" key="18">
    <source>
        <dbReference type="Google" id="ProtNLM"/>
    </source>
</evidence>
<keyword evidence="15" id="KW-0812">Transmembrane</keyword>
<dbReference type="GO" id="GO:0020037">
    <property type="term" value="F:heme binding"/>
    <property type="evidence" value="ECO:0007669"/>
    <property type="project" value="InterPro"/>
</dbReference>
<evidence type="ECO:0000256" key="13">
    <source>
        <dbReference type="PIRSR" id="PIRSR602401-1"/>
    </source>
</evidence>
<dbReference type="InterPro" id="IPR050476">
    <property type="entry name" value="Insect_CytP450_Detox"/>
</dbReference>
<dbReference type="GO" id="GO:0005506">
    <property type="term" value="F:iron ion binding"/>
    <property type="evidence" value="ECO:0007669"/>
    <property type="project" value="InterPro"/>
</dbReference>
<keyword evidence="15" id="KW-1133">Transmembrane helix</keyword>
<dbReference type="PANTHER" id="PTHR24292">
    <property type="entry name" value="CYTOCHROME P450"/>
    <property type="match status" value="1"/>
</dbReference>
<proteinExistence type="inferred from homology"/>
<dbReference type="GO" id="GO:0016705">
    <property type="term" value="F:oxidoreductase activity, acting on paired donors, with incorporation or reduction of molecular oxygen"/>
    <property type="evidence" value="ECO:0007669"/>
    <property type="project" value="InterPro"/>
</dbReference>
<keyword evidence="7" id="KW-0256">Endoplasmic reticulum</keyword>
<name>A0A8S1BX31_9INSE</name>
<evidence type="ECO:0000313" key="17">
    <source>
        <dbReference type="Proteomes" id="UP000494165"/>
    </source>
</evidence>
<dbReference type="PANTHER" id="PTHR24292:SF54">
    <property type="entry name" value="CYP9F3-RELATED"/>
    <property type="match status" value="1"/>
</dbReference>
<evidence type="ECO:0000256" key="9">
    <source>
        <dbReference type="ARBA" id="ARBA00023002"/>
    </source>
</evidence>
<dbReference type="InterPro" id="IPR036396">
    <property type="entry name" value="Cyt_P450_sf"/>
</dbReference>